<keyword evidence="2" id="KW-1185">Reference proteome</keyword>
<evidence type="ECO:0000313" key="2">
    <source>
        <dbReference type="Proteomes" id="UP001342314"/>
    </source>
</evidence>
<sequence>MERFDVCLSALEALAHTWPPSLPPAGLDIEVLGLFLLDCNLGSWPEQACNRYLIADAGCTAVVEVVPEQYRLICLVPDYGLVKYDPLLEKLRVDLIALCELKFKLVARACDVLRPESTEASLTIVRLLVEEKSDEIGLNGAIAEVQEKLEVLHDNVLGLRISSARERARRVNDPCSAHRDEDGDRDVPAANVAEQDEDVDEQDEDELAADAELVLGGGGRNGGGNSIDGQEAAKDYARRTQLLRSGATSLQTIKLAQMHKRQTRLRLDLTVPAPEGAPVGTRLWQSWLLHSPAGKALLPSALIAGHKLGIDVARWYKIWDLFGVRRRGVQQQTKKAKTATKHGTIELEDALRHLKNPAKARPVHQDTTSVNSGRKVAYGQSHFIAKCKACSRTWIVELLTPSNCGHHACQLCNVCNWVDDIPDNTLRTSPSTKAAQHAAKLKLLSAHHGFHTVTLANTILTPVQMRLLTKYFGRLRGV</sequence>
<name>A0AAV5GPG9_9BASI</name>
<protein>
    <submittedName>
        <fullName evidence="1">Uncharacterized protein</fullName>
    </submittedName>
</protein>
<comment type="caution">
    <text evidence="1">The sequence shown here is derived from an EMBL/GenBank/DDBJ whole genome shotgun (WGS) entry which is preliminary data.</text>
</comment>
<dbReference type="EMBL" id="BQKY01000008">
    <property type="protein sequence ID" value="GJN91436.1"/>
    <property type="molecule type" value="Genomic_DNA"/>
</dbReference>
<dbReference type="AlphaFoldDB" id="A0AAV5GPG9"/>
<accession>A0AAV5GPG9</accession>
<gene>
    <name evidence="1" type="ORF">Rhopal_004458-T1</name>
</gene>
<dbReference type="Proteomes" id="UP001342314">
    <property type="component" value="Unassembled WGS sequence"/>
</dbReference>
<organism evidence="1 2">
    <name type="scientific">Rhodotorula paludigena</name>
    <dbReference type="NCBI Taxonomy" id="86838"/>
    <lineage>
        <taxon>Eukaryota</taxon>
        <taxon>Fungi</taxon>
        <taxon>Dikarya</taxon>
        <taxon>Basidiomycota</taxon>
        <taxon>Pucciniomycotina</taxon>
        <taxon>Microbotryomycetes</taxon>
        <taxon>Sporidiobolales</taxon>
        <taxon>Sporidiobolaceae</taxon>
        <taxon>Rhodotorula</taxon>
    </lineage>
</organism>
<reference evidence="1 2" key="1">
    <citation type="submission" date="2021-12" db="EMBL/GenBank/DDBJ databases">
        <title>High titer production of polyol ester of fatty acids by Rhodotorula paludigena BS15 towards product separation-free biomass refinery.</title>
        <authorList>
            <person name="Mano J."/>
            <person name="Ono H."/>
            <person name="Tanaka T."/>
            <person name="Naito K."/>
            <person name="Sushida H."/>
            <person name="Ike M."/>
            <person name="Tokuyasu K."/>
            <person name="Kitaoka M."/>
        </authorList>
    </citation>
    <scope>NUCLEOTIDE SEQUENCE [LARGE SCALE GENOMIC DNA]</scope>
    <source>
        <strain evidence="1 2">BS15</strain>
    </source>
</reference>
<proteinExistence type="predicted"/>
<evidence type="ECO:0000313" key="1">
    <source>
        <dbReference type="EMBL" id="GJN91436.1"/>
    </source>
</evidence>